<dbReference type="AlphaFoldDB" id="A0AAD9SG10"/>
<dbReference type="GO" id="GO:0046872">
    <property type="term" value="F:metal ion binding"/>
    <property type="evidence" value="ECO:0007669"/>
    <property type="project" value="UniProtKB-KW"/>
</dbReference>
<evidence type="ECO:0000256" key="1">
    <source>
        <dbReference type="ARBA" id="ARBA00022723"/>
    </source>
</evidence>
<protein>
    <recommendedName>
        <fullName evidence="4">Tyrosinase copper-binding domain-containing protein</fullName>
    </recommendedName>
</protein>
<evidence type="ECO:0000313" key="6">
    <source>
        <dbReference type="Proteomes" id="UP001265746"/>
    </source>
</evidence>
<keyword evidence="2" id="KW-0186">Copper</keyword>
<dbReference type="Gene3D" id="1.10.1280.10">
    <property type="entry name" value="Di-copper center containing domain from catechol oxidase"/>
    <property type="match status" value="1"/>
</dbReference>
<feature type="domain" description="Tyrosinase copper-binding" evidence="4">
    <location>
        <begin position="258"/>
        <end position="269"/>
    </location>
</feature>
<dbReference type="PRINTS" id="PR00092">
    <property type="entry name" value="TYROSINASE"/>
</dbReference>
<dbReference type="PROSITE" id="PS00498">
    <property type="entry name" value="TYROSINASE_2"/>
    <property type="match status" value="1"/>
</dbReference>
<sequence length="337" mass="37370">MMYMHSAILTTLLAARGLAKSSAIRRDDSSIVWNTTTCATSELNIIKEWRNMNSSEKSAYIAAEKCLWNLPANTTFDGVVNRHDDLTAVHQYLTPIIHAVNFSQNSQGQFLPWHRLFMKTHEHLMRTECNYTGPMTWWDETKDAGNYIDSPILDPVTGFGGNGTSPDYCVTDGPFANSTLTVGPTTTYTPEGFCLKRNVNETYAAGAAESIIETCNNLTTYANAGIWCIGASPHTAGHGGVGGGVEGSIGDIYVSPGDPLFYLHHAYIDRLWWKWQNLDIDTRLYEIGGYTTYPATDGGNTTTTLEYGLKLLGVWEDKVVGDVMDLHNSFLCHEYDY</sequence>
<gene>
    <name evidence="5" type="ORF">N8I77_005612</name>
</gene>
<proteinExistence type="predicted"/>
<dbReference type="PANTHER" id="PTHR11474">
    <property type="entry name" value="TYROSINASE FAMILY MEMBER"/>
    <property type="match status" value="1"/>
</dbReference>
<keyword evidence="3" id="KW-0732">Signal</keyword>
<dbReference type="InterPro" id="IPR008922">
    <property type="entry name" value="Di-copper_centre_dom_sf"/>
</dbReference>
<dbReference type="PANTHER" id="PTHR11474:SF126">
    <property type="entry name" value="TYROSINASE-LIKE PROTEIN TYR-1-RELATED"/>
    <property type="match status" value="1"/>
</dbReference>
<dbReference type="GO" id="GO:0016491">
    <property type="term" value="F:oxidoreductase activity"/>
    <property type="evidence" value="ECO:0007669"/>
    <property type="project" value="InterPro"/>
</dbReference>
<name>A0AAD9SG10_PHOAM</name>
<evidence type="ECO:0000256" key="2">
    <source>
        <dbReference type="ARBA" id="ARBA00023008"/>
    </source>
</evidence>
<reference evidence="5" key="1">
    <citation type="submission" date="2023-06" db="EMBL/GenBank/DDBJ databases">
        <authorList>
            <person name="Noh H."/>
        </authorList>
    </citation>
    <scope>NUCLEOTIDE SEQUENCE</scope>
    <source>
        <strain evidence="5">DUCC20226</strain>
    </source>
</reference>
<evidence type="ECO:0000256" key="3">
    <source>
        <dbReference type="SAM" id="SignalP"/>
    </source>
</evidence>
<evidence type="ECO:0000313" key="5">
    <source>
        <dbReference type="EMBL" id="KAK2606889.1"/>
    </source>
</evidence>
<evidence type="ECO:0000259" key="4">
    <source>
        <dbReference type="PROSITE" id="PS00498"/>
    </source>
</evidence>
<feature type="signal peptide" evidence="3">
    <location>
        <begin position="1"/>
        <end position="19"/>
    </location>
</feature>
<keyword evidence="6" id="KW-1185">Reference proteome</keyword>
<organism evidence="5 6">
    <name type="scientific">Phomopsis amygdali</name>
    <name type="common">Fusicoccum amygdali</name>
    <dbReference type="NCBI Taxonomy" id="1214568"/>
    <lineage>
        <taxon>Eukaryota</taxon>
        <taxon>Fungi</taxon>
        <taxon>Dikarya</taxon>
        <taxon>Ascomycota</taxon>
        <taxon>Pezizomycotina</taxon>
        <taxon>Sordariomycetes</taxon>
        <taxon>Sordariomycetidae</taxon>
        <taxon>Diaporthales</taxon>
        <taxon>Diaporthaceae</taxon>
        <taxon>Diaporthe</taxon>
    </lineage>
</organism>
<keyword evidence="1" id="KW-0479">Metal-binding</keyword>
<dbReference type="InterPro" id="IPR050316">
    <property type="entry name" value="Tyrosinase/Hemocyanin"/>
</dbReference>
<accession>A0AAD9SG10</accession>
<dbReference type="Proteomes" id="UP001265746">
    <property type="component" value="Unassembled WGS sequence"/>
</dbReference>
<comment type="caution">
    <text evidence="5">The sequence shown here is derived from an EMBL/GenBank/DDBJ whole genome shotgun (WGS) entry which is preliminary data.</text>
</comment>
<feature type="chain" id="PRO_5042275271" description="Tyrosinase copper-binding domain-containing protein" evidence="3">
    <location>
        <begin position="20"/>
        <end position="337"/>
    </location>
</feature>
<dbReference type="Pfam" id="PF00264">
    <property type="entry name" value="Tyrosinase"/>
    <property type="match status" value="1"/>
</dbReference>
<dbReference type="EMBL" id="JAUJFL010000003">
    <property type="protein sequence ID" value="KAK2606889.1"/>
    <property type="molecule type" value="Genomic_DNA"/>
</dbReference>
<dbReference type="InterPro" id="IPR002227">
    <property type="entry name" value="Tyrosinase_Cu-bd"/>
</dbReference>
<dbReference type="SUPFAM" id="SSF48056">
    <property type="entry name" value="Di-copper centre-containing domain"/>
    <property type="match status" value="1"/>
</dbReference>